<feature type="domain" description="Beta-lactamase-related" evidence="2">
    <location>
        <begin position="177"/>
        <end position="446"/>
    </location>
</feature>
<keyword evidence="1" id="KW-0812">Transmembrane</keyword>
<dbReference type="KEGG" id="rfo:REIFOR_03211"/>
<evidence type="ECO:0000259" key="2">
    <source>
        <dbReference type="Pfam" id="PF00144"/>
    </source>
</evidence>
<dbReference type="EMBL" id="CP011797">
    <property type="protein sequence ID" value="ATX78317.1"/>
    <property type="molecule type" value="Genomic_DNA"/>
</dbReference>
<dbReference type="AlphaFoldDB" id="A0A2K8KUB1"/>
<evidence type="ECO:0000256" key="1">
    <source>
        <dbReference type="SAM" id="Phobius"/>
    </source>
</evidence>
<gene>
    <name evidence="3" type="ORF">REIFOR_03211</name>
</gene>
<dbReference type="PANTHER" id="PTHR43283">
    <property type="entry name" value="BETA-LACTAMASE-RELATED"/>
    <property type="match status" value="1"/>
</dbReference>
<dbReference type="InterPro" id="IPR001466">
    <property type="entry name" value="Beta-lactam-related"/>
</dbReference>
<dbReference type="PANTHER" id="PTHR43283:SF7">
    <property type="entry name" value="BETA-LACTAMASE-RELATED DOMAIN-CONTAINING PROTEIN"/>
    <property type="match status" value="1"/>
</dbReference>
<protein>
    <submittedName>
        <fullName evidence="3">Beta-lactamase class C and other penicillin binding protein</fullName>
    </submittedName>
</protein>
<dbReference type="InterPro" id="IPR012338">
    <property type="entry name" value="Beta-lactam/transpept-like"/>
</dbReference>
<dbReference type="SUPFAM" id="SSF56601">
    <property type="entry name" value="beta-lactamase/transpeptidase-like"/>
    <property type="match status" value="1"/>
</dbReference>
<evidence type="ECO:0000313" key="4">
    <source>
        <dbReference type="Proteomes" id="UP000229757"/>
    </source>
</evidence>
<reference evidence="3 4" key="1">
    <citation type="journal article" date="2017" name="Environ. Microbiol.">
        <title>Genomic and physiological analyses of 'Reinekea forsetii' reveal a versatile opportunistic lifestyle during spring algae blooms.</title>
        <authorList>
            <person name="Avci B."/>
            <person name="Hahnke R.L."/>
            <person name="Chafee M."/>
            <person name="Fischer T."/>
            <person name="Gruber-Vodicka H."/>
            <person name="Tegetmeyer H.E."/>
            <person name="Harder J."/>
            <person name="Fuchs B.M."/>
            <person name="Amann R.I."/>
            <person name="Teeling H."/>
        </authorList>
    </citation>
    <scope>NUCLEOTIDE SEQUENCE [LARGE SCALE GENOMIC DNA]</scope>
    <source>
        <strain evidence="3 4">Hel1_31_D35</strain>
    </source>
</reference>
<sequence>MLRCAAYLYSVRAMLKLLRKILILSCLTVISLYALAYWGMGYTPLYLYNAPSVATGIGAKLACSARFVSGYDARTSAADIRVYAPILALLDYQYDDALQRVSATLLGVKSRSASYQPGIGCAIDYPGVTTRQALRWPVMRAAQAAWPKGNAVVSLDPGIQARLDKLLASDNAAGLDTRALLVAYRGRVVAESYSAGVDQHTPLLGWSMTKSVNALVLGHLVMVGKVNVAETDLFPSWHKDIRADISIRDLLQMTDGLDYQEDYDPGDTAVRMMFQEPDAADYMLKRPQLRAPGRHFNYSSGSANLLSRIIQDRIGGDEQADLNYLVDEFLRPLGLTSAVFEMDASGQLMGSSYLYATARDWAKVGQLMLNGGEINGIRLVSEQWVVDSLQPNDSDNEQAYGYQWWLNSGDSQLRWPDLPANSFAARGNREQRVMVLPDADLVLVRLGWSEGDYPDNENFKQILDWFN</sequence>
<dbReference type="Proteomes" id="UP000229757">
    <property type="component" value="Chromosome"/>
</dbReference>
<feature type="transmembrane region" description="Helical" evidence="1">
    <location>
        <begin position="21"/>
        <end position="40"/>
    </location>
</feature>
<proteinExistence type="predicted"/>
<dbReference type="InterPro" id="IPR050789">
    <property type="entry name" value="Diverse_Enzym_Activities"/>
</dbReference>
<keyword evidence="1" id="KW-1133">Transmembrane helix</keyword>
<name>A0A2K8KUB1_9GAMM</name>
<organism evidence="3 4">
    <name type="scientific">Reinekea forsetii</name>
    <dbReference type="NCBI Taxonomy" id="1336806"/>
    <lineage>
        <taxon>Bacteria</taxon>
        <taxon>Pseudomonadati</taxon>
        <taxon>Pseudomonadota</taxon>
        <taxon>Gammaproteobacteria</taxon>
        <taxon>Oceanospirillales</taxon>
        <taxon>Saccharospirillaceae</taxon>
        <taxon>Reinekea</taxon>
    </lineage>
</organism>
<keyword evidence="1" id="KW-0472">Membrane</keyword>
<dbReference type="Pfam" id="PF00144">
    <property type="entry name" value="Beta-lactamase"/>
    <property type="match status" value="1"/>
</dbReference>
<accession>A0A2K8KUB1</accession>
<keyword evidence="4" id="KW-1185">Reference proteome</keyword>
<evidence type="ECO:0000313" key="3">
    <source>
        <dbReference type="EMBL" id="ATX78317.1"/>
    </source>
</evidence>
<dbReference type="Gene3D" id="3.40.710.10">
    <property type="entry name" value="DD-peptidase/beta-lactamase superfamily"/>
    <property type="match status" value="1"/>
</dbReference>